<evidence type="ECO:0000256" key="5">
    <source>
        <dbReference type="ARBA" id="ARBA00022741"/>
    </source>
</evidence>
<evidence type="ECO:0000259" key="13">
    <source>
        <dbReference type="SMART" id="SM00562"/>
    </source>
</evidence>
<dbReference type="GO" id="GO:0046872">
    <property type="term" value="F:metal ion binding"/>
    <property type="evidence" value="ECO:0007669"/>
    <property type="project" value="UniProtKB-KW"/>
</dbReference>
<dbReference type="Pfam" id="PF00334">
    <property type="entry name" value="NDK"/>
    <property type="match status" value="1"/>
</dbReference>
<dbReference type="GO" id="GO:0006183">
    <property type="term" value="P:GTP biosynthetic process"/>
    <property type="evidence" value="ECO:0007669"/>
    <property type="project" value="InterPro"/>
</dbReference>
<keyword evidence="9" id="KW-0546">Nucleotide metabolism</keyword>
<dbReference type="SUPFAM" id="SSF54919">
    <property type="entry name" value="Nucleoside diphosphate kinase, NDK"/>
    <property type="match status" value="1"/>
</dbReference>
<dbReference type="InterPro" id="IPR034907">
    <property type="entry name" value="NDK-like_dom"/>
</dbReference>
<comment type="similarity">
    <text evidence="1 10 11">Belongs to the NDK family.</text>
</comment>
<dbReference type="PROSITE" id="PS51374">
    <property type="entry name" value="NDPK_LIKE"/>
    <property type="match status" value="1"/>
</dbReference>
<dbReference type="InterPro" id="IPR001564">
    <property type="entry name" value="Nucleoside_diP_kinase"/>
</dbReference>
<dbReference type="GO" id="GO:0004550">
    <property type="term" value="F:nucleoside diphosphate kinase activity"/>
    <property type="evidence" value="ECO:0007669"/>
    <property type="project" value="UniProtKB-EC"/>
</dbReference>
<keyword evidence="6 12" id="KW-0418">Kinase</keyword>
<evidence type="ECO:0000256" key="10">
    <source>
        <dbReference type="PROSITE-ProRule" id="PRU00706"/>
    </source>
</evidence>
<keyword evidence="2" id="KW-0963">Cytoplasm</keyword>
<protein>
    <recommendedName>
        <fullName evidence="12">Nucleoside diphosphate kinase</fullName>
        <ecNumber evidence="12">2.7.4.6</ecNumber>
    </recommendedName>
</protein>
<dbReference type="Gene3D" id="3.30.70.141">
    <property type="entry name" value="Nucleoside diphosphate kinase-like domain"/>
    <property type="match status" value="1"/>
</dbReference>
<dbReference type="AlphaFoldDB" id="A0A1G2GU94"/>
<dbReference type="GO" id="GO:0005524">
    <property type="term" value="F:ATP binding"/>
    <property type="evidence" value="ECO:0007669"/>
    <property type="project" value="UniProtKB-KW"/>
</dbReference>
<dbReference type="PRINTS" id="PR01243">
    <property type="entry name" value="NUCDPKINASE"/>
</dbReference>
<dbReference type="EC" id="2.7.4.6" evidence="12"/>
<evidence type="ECO:0000256" key="2">
    <source>
        <dbReference type="ARBA" id="ARBA00022490"/>
    </source>
</evidence>
<dbReference type="Proteomes" id="UP000178186">
    <property type="component" value="Unassembled WGS sequence"/>
</dbReference>
<keyword evidence="4" id="KW-0479">Metal-binding</keyword>
<dbReference type="SUPFAM" id="SSF52540">
    <property type="entry name" value="P-loop containing nucleoside triphosphate hydrolases"/>
    <property type="match status" value="1"/>
</dbReference>
<dbReference type="PANTHER" id="PTHR46161">
    <property type="entry name" value="NUCLEOSIDE DIPHOSPHATE KINASE"/>
    <property type="match status" value="1"/>
</dbReference>
<reference evidence="14 15" key="1">
    <citation type="journal article" date="2016" name="Nat. Commun.">
        <title>Thousands of microbial genomes shed light on interconnected biogeochemical processes in an aquifer system.</title>
        <authorList>
            <person name="Anantharaman K."/>
            <person name="Brown C.T."/>
            <person name="Hug L.A."/>
            <person name="Sharon I."/>
            <person name="Castelle C.J."/>
            <person name="Probst A.J."/>
            <person name="Thomas B.C."/>
            <person name="Singh A."/>
            <person name="Wilkins M.J."/>
            <person name="Karaoz U."/>
            <person name="Brodie E.L."/>
            <person name="Williams K.H."/>
            <person name="Hubbard S.S."/>
            <person name="Banfield J.F."/>
        </authorList>
    </citation>
    <scope>NUCLEOTIDE SEQUENCE [LARGE SCALE GENOMIC DNA]</scope>
</reference>
<proteinExistence type="inferred from homology"/>
<comment type="catalytic activity">
    <reaction evidence="12">
        <text>a 2'-deoxyribonucleoside 5'-diphosphate + ATP = a 2'-deoxyribonucleoside 5'-triphosphate + ADP</text>
        <dbReference type="Rhea" id="RHEA:44640"/>
        <dbReference type="ChEBI" id="CHEBI:30616"/>
        <dbReference type="ChEBI" id="CHEBI:61560"/>
        <dbReference type="ChEBI" id="CHEBI:73316"/>
        <dbReference type="ChEBI" id="CHEBI:456216"/>
        <dbReference type="EC" id="2.7.4.6"/>
    </reaction>
</comment>
<dbReference type="InterPro" id="IPR023005">
    <property type="entry name" value="Nucleoside_diP_kinase_AS"/>
</dbReference>
<dbReference type="GO" id="GO:0006241">
    <property type="term" value="P:CTP biosynthetic process"/>
    <property type="evidence" value="ECO:0007669"/>
    <property type="project" value="InterPro"/>
</dbReference>
<evidence type="ECO:0000256" key="11">
    <source>
        <dbReference type="RuleBase" id="RU004011"/>
    </source>
</evidence>
<keyword evidence="8" id="KW-0460">Magnesium</keyword>
<comment type="caution">
    <text evidence="14">The sequence shown here is derived from an EMBL/GenBank/DDBJ whole genome shotgun (WGS) entry which is preliminary data.</text>
</comment>
<evidence type="ECO:0000256" key="3">
    <source>
        <dbReference type="ARBA" id="ARBA00022679"/>
    </source>
</evidence>
<dbReference type="SMART" id="SM00562">
    <property type="entry name" value="NDK"/>
    <property type="match status" value="1"/>
</dbReference>
<name>A0A1G2GU94_9BACT</name>
<keyword evidence="5 12" id="KW-0547">Nucleotide-binding</keyword>
<dbReference type="STRING" id="1802128.A3H64_03295"/>
<evidence type="ECO:0000256" key="6">
    <source>
        <dbReference type="ARBA" id="ARBA00022777"/>
    </source>
</evidence>
<dbReference type="EMBL" id="MHNY01000051">
    <property type="protein sequence ID" value="OGZ53773.1"/>
    <property type="molecule type" value="Genomic_DNA"/>
</dbReference>
<evidence type="ECO:0000256" key="1">
    <source>
        <dbReference type="ARBA" id="ARBA00008142"/>
    </source>
</evidence>
<dbReference type="PANTHER" id="PTHR46161:SF3">
    <property type="entry name" value="NUCLEOSIDE DIPHOSPHATE KINASE DDB_G0292928-RELATED"/>
    <property type="match status" value="1"/>
</dbReference>
<evidence type="ECO:0000313" key="14">
    <source>
        <dbReference type="EMBL" id="OGZ53773.1"/>
    </source>
</evidence>
<evidence type="ECO:0000256" key="4">
    <source>
        <dbReference type="ARBA" id="ARBA00022723"/>
    </source>
</evidence>
<sequence length="326" mass="37005">MVLQHTLIIVKPDGLAKKLVGKILYSLQTHDLHVKRHVVVQLNEKFVKKFYASESCHDYFPDIVRWITSAPVLLLEVGGKEAIALVKQQIIGKYPDGLRGQYAENHIKNVAHASDSVISATRELRLVKSFFERGNCMGQARFEGKMIFALTGMSECGKSTVGRYLDLKGIKRLKIVRLFEQVRDKLSPGEKLGDFIQQEEAKDPYTLWNAFVDELLSTIKFLGTDMASIESLYGGGLGPYLIQKLGDHFCIIYIDIPLELRLSRQMERENLNSIEEARTLLLPRDEVKTLSGIPKLKEIACEVIDNSSTFEDLYQNIDAIIKKYKK</sequence>
<keyword evidence="7 12" id="KW-0067">ATP-binding</keyword>
<dbReference type="InterPro" id="IPR027417">
    <property type="entry name" value="P-loop_NTPase"/>
</dbReference>
<keyword evidence="3 12" id="KW-0808">Transferase</keyword>
<accession>A0A1G2GU94</accession>
<comment type="caution">
    <text evidence="10">Lacks conserved residue(s) required for the propagation of feature annotation.</text>
</comment>
<dbReference type="GO" id="GO:0006228">
    <property type="term" value="P:UTP biosynthetic process"/>
    <property type="evidence" value="ECO:0007669"/>
    <property type="project" value="InterPro"/>
</dbReference>
<organism evidence="14 15">
    <name type="scientific">Candidatus Ryanbacteria bacterium RIFCSPLOWO2_02_FULL_45_11c</name>
    <dbReference type="NCBI Taxonomy" id="1802128"/>
    <lineage>
        <taxon>Bacteria</taxon>
        <taxon>Candidatus Ryaniibacteriota</taxon>
    </lineage>
</organism>
<evidence type="ECO:0000313" key="15">
    <source>
        <dbReference type="Proteomes" id="UP000178186"/>
    </source>
</evidence>
<evidence type="ECO:0000256" key="9">
    <source>
        <dbReference type="ARBA" id="ARBA00023080"/>
    </source>
</evidence>
<evidence type="ECO:0000256" key="8">
    <source>
        <dbReference type="ARBA" id="ARBA00022842"/>
    </source>
</evidence>
<dbReference type="Gene3D" id="3.40.50.300">
    <property type="entry name" value="P-loop containing nucleotide triphosphate hydrolases"/>
    <property type="match status" value="1"/>
</dbReference>
<evidence type="ECO:0000256" key="7">
    <source>
        <dbReference type="ARBA" id="ARBA00022840"/>
    </source>
</evidence>
<feature type="domain" description="Nucleoside diphosphate kinase-like" evidence="13">
    <location>
        <begin position="3"/>
        <end position="138"/>
    </location>
</feature>
<dbReference type="InterPro" id="IPR036850">
    <property type="entry name" value="NDK-like_dom_sf"/>
</dbReference>
<dbReference type="PROSITE" id="PS00469">
    <property type="entry name" value="NDPK"/>
    <property type="match status" value="1"/>
</dbReference>
<gene>
    <name evidence="14" type="ORF">A3H64_03295</name>
</gene>
<evidence type="ECO:0000256" key="12">
    <source>
        <dbReference type="RuleBase" id="RU004013"/>
    </source>
</evidence>